<evidence type="ECO:0000313" key="3">
    <source>
        <dbReference type="Proteomes" id="UP000564496"/>
    </source>
</evidence>
<proteinExistence type="predicted"/>
<comment type="caution">
    <text evidence="2">The sequence shown here is derived from an EMBL/GenBank/DDBJ whole genome shotgun (WGS) entry which is preliminary data.</text>
</comment>
<dbReference type="RefSeq" id="WP_179657252.1">
    <property type="nucleotide sequence ID" value="NZ_JACBZR010000001.1"/>
</dbReference>
<sequence length="173" mass="18416">MTAPETADDFADINRALAALKGEEEPEAITPDIITPSGLGPMGAAFYIQVAQAYTLRLDDFLVLEGLCRQLDLIEALRAEWENLGSPLMSTGVAGQLVTHPLIDAQDRALKTVMAAARQLRLPDLDTGISPFSHAGRGQAGGTQRAINAGETLSNGDKRTKHRGRRKPATGGN</sequence>
<evidence type="ECO:0000313" key="2">
    <source>
        <dbReference type="EMBL" id="NYI76628.1"/>
    </source>
</evidence>
<dbReference type="EMBL" id="JACBZR010000001">
    <property type="protein sequence ID" value="NYI76628.1"/>
    <property type="molecule type" value="Genomic_DNA"/>
</dbReference>
<feature type="region of interest" description="Disordered" evidence="1">
    <location>
        <begin position="131"/>
        <end position="173"/>
    </location>
</feature>
<protein>
    <recommendedName>
        <fullName evidence="4">P27 family phage terminase small subunit</fullName>
    </recommendedName>
</protein>
<name>A0A7Z0DJG3_9ACTN</name>
<keyword evidence="3" id="KW-1185">Reference proteome</keyword>
<evidence type="ECO:0008006" key="4">
    <source>
        <dbReference type="Google" id="ProtNLM"/>
    </source>
</evidence>
<feature type="compositionally biased region" description="Basic residues" evidence="1">
    <location>
        <begin position="159"/>
        <end position="173"/>
    </location>
</feature>
<evidence type="ECO:0000256" key="1">
    <source>
        <dbReference type="SAM" id="MobiDB-lite"/>
    </source>
</evidence>
<reference evidence="2 3" key="1">
    <citation type="submission" date="2020-07" db="EMBL/GenBank/DDBJ databases">
        <title>Sequencing the genomes of 1000 actinobacteria strains.</title>
        <authorList>
            <person name="Klenk H.-P."/>
        </authorList>
    </citation>
    <scope>NUCLEOTIDE SEQUENCE [LARGE SCALE GENOMIC DNA]</scope>
    <source>
        <strain evidence="2 3">DSM 26487</strain>
    </source>
</reference>
<dbReference type="Proteomes" id="UP000564496">
    <property type="component" value="Unassembled WGS sequence"/>
</dbReference>
<organism evidence="2 3">
    <name type="scientific">Nocardioides panzhihuensis</name>
    <dbReference type="NCBI Taxonomy" id="860243"/>
    <lineage>
        <taxon>Bacteria</taxon>
        <taxon>Bacillati</taxon>
        <taxon>Actinomycetota</taxon>
        <taxon>Actinomycetes</taxon>
        <taxon>Propionibacteriales</taxon>
        <taxon>Nocardioidaceae</taxon>
        <taxon>Nocardioides</taxon>
    </lineage>
</organism>
<accession>A0A7Z0DJG3</accession>
<dbReference type="AlphaFoldDB" id="A0A7Z0DJG3"/>
<gene>
    <name evidence="2" type="ORF">BJ988_001276</name>
</gene>